<name>A0A1I0KJE8_9BACT</name>
<dbReference type="Proteomes" id="UP000199181">
    <property type="component" value="Unassembled WGS sequence"/>
</dbReference>
<feature type="transmembrane region" description="Helical" evidence="2">
    <location>
        <begin position="227"/>
        <end position="248"/>
    </location>
</feature>
<keyword evidence="4" id="KW-1185">Reference proteome</keyword>
<feature type="transmembrane region" description="Helical" evidence="2">
    <location>
        <begin position="288"/>
        <end position="308"/>
    </location>
</feature>
<reference evidence="4" key="1">
    <citation type="submission" date="2016-10" db="EMBL/GenBank/DDBJ databases">
        <authorList>
            <person name="Varghese N."/>
            <person name="Submissions S."/>
        </authorList>
    </citation>
    <scope>NUCLEOTIDE SEQUENCE [LARGE SCALE GENOMIC DNA]</scope>
    <source>
        <strain evidence="4">DSM 16858</strain>
    </source>
</reference>
<evidence type="ECO:0000313" key="3">
    <source>
        <dbReference type="EMBL" id="SEU24279.1"/>
    </source>
</evidence>
<feature type="region of interest" description="Disordered" evidence="1">
    <location>
        <begin position="1"/>
        <end position="21"/>
    </location>
</feature>
<evidence type="ECO:0000256" key="2">
    <source>
        <dbReference type="SAM" id="Phobius"/>
    </source>
</evidence>
<protein>
    <recommendedName>
        <fullName evidence="5">Peptidase M50B-like</fullName>
    </recommendedName>
</protein>
<feature type="transmembrane region" description="Helical" evidence="2">
    <location>
        <begin position="78"/>
        <end position="96"/>
    </location>
</feature>
<gene>
    <name evidence="3" type="ORF">SAMN05443639_11133</name>
</gene>
<evidence type="ECO:0000256" key="1">
    <source>
        <dbReference type="SAM" id="MobiDB-lite"/>
    </source>
</evidence>
<dbReference type="AlphaFoldDB" id="A0A1I0KJE8"/>
<evidence type="ECO:0000313" key="4">
    <source>
        <dbReference type="Proteomes" id="UP000199181"/>
    </source>
</evidence>
<feature type="compositionally biased region" description="Low complexity" evidence="1">
    <location>
        <begin position="7"/>
        <end position="16"/>
    </location>
</feature>
<keyword evidence="2" id="KW-0472">Membrane</keyword>
<organism evidence="3 4">
    <name type="scientific">Stigmatella erecta</name>
    <dbReference type="NCBI Taxonomy" id="83460"/>
    <lineage>
        <taxon>Bacteria</taxon>
        <taxon>Pseudomonadati</taxon>
        <taxon>Myxococcota</taxon>
        <taxon>Myxococcia</taxon>
        <taxon>Myxococcales</taxon>
        <taxon>Cystobacterineae</taxon>
        <taxon>Archangiaceae</taxon>
        <taxon>Stigmatella</taxon>
    </lineage>
</organism>
<keyword evidence="2" id="KW-1133">Transmembrane helix</keyword>
<evidence type="ECO:0008006" key="5">
    <source>
        <dbReference type="Google" id="ProtNLM"/>
    </source>
</evidence>
<feature type="region of interest" description="Disordered" evidence="1">
    <location>
        <begin position="38"/>
        <end position="58"/>
    </location>
</feature>
<proteinExistence type="predicted"/>
<feature type="transmembrane region" description="Helical" evidence="2">
    <location>
        <begin position="194"/>
        <end position="215"/>
    </location>
</feature>
<accession>A0A1I0KJE8</accession>
<sequence length="326" mass="34670">MASPASRTCPRCGAPRAPAPECPQCGVYYAKAEARATAEAALTPPPEEPPGSVLTEALRPEPSPRVWRGAAEDAAREFYIRAFALPGALLGLGLLCSSGMGRTLARIFFSMWLHEAGHALTAWLCGYKAFPGPWATSVDEVRSPFFSVLLAGAFGLLVVRGWQRAHRPLLIGGLVLLGLQFVGTVLVPSHVARALIYFNGDGGGLVLATVLMATLYAPPGSPLHEGWLRWGFLVIGAAAFVDIFTVWWDARRNFGSIPFGHNEGSGPSDPSALTDLFGWSVNTLVSRYMSLAWLCLAVLGGLYALGLYRAHAAWRLTRGAAGAAGP</sequence>
<keyword evidence="2" id="KW-0812">Transmembrane</keyword>
<dbReference type="EMBL" id="FOIJ01000011">
    <property type="protein sequence ID" value="SEU24279.1"/>
    <property type="molecule type" value="Genomic_DNA"/>
</dbReference>
<feature type="transmembrane region" description="Helical" evidence="2">
    <location>
        <begin position="169"/>
        <end position="188"/>
    </location>
</feature>
<dbReference type="RefSeq" id="WP_093523331.1">
    <property type="nucleotide sequence ID" value="NZ_FOIJ01000011.1"/>
</dbReference>
<feature type="transmembrane region" description="Helical" evidence="2">
    <location>
        <begin position="144"/>
        <end position="162"/>
    </location>
</feature>